<name>A0A916WSX7_9MICO</name>
<dbReference type="EMBL" id="BMHI01000003">
    <property type="protein sequence ID" value="GGB31693.1"/>
    <property type="molecule type" value="Genomic_DNA"/>
</dbReference>
<dbReference type="Proteomes" id="UP000636793">
    <property type="component" value="Unassembled WGS sequence"/>
</dbReference>
<comment type="caution">
    <text evidence="1">The sequence shown here is derived from an EMBL/GenBank/DDBJ whole genome shotgun (WGS) entry which is preliminary data.</text>
</comment>
<dbReference type="AlphaFoldDB" id="A0A916WSX7"/>
<accession>A0A916WSX7</accession>
<reference evidence="1" key="1">
    <citation type="journal article" date="2014" name="Int. J. Syst. Evol. Microbiol.">
        <title>Complete genome sequence of Corynebacterium casei LMG S-19264T (=DSM 44701T), isolated from a smear-ripened cheese.</title>
        <authorList>
            <consortium name="US DOE Joint Genome Institute (JGI-PGF)"/>
            <person name="Walter F."/>
            <person name="Albersmeier A."/>
            <person name="Kalinowski J."/>
            <person name="Ruckert C."/>
        </authorList>
    </citation>
    <scope>NUCLEOTIDE SEQUENCE</scope>
    <source>
        <strain evidence="1">CGMCC 1.15085</strain>
    </source>
</reference>
<protein>
    <submittedName>
        <fullName evidence="1">Uncharacterized protein</fullName>
    </submittedName>
</protein>
<gene>
    <name evidence="1" type="ORF">GCM10011492_22930</name>
</gene>
<reference evidence="1" key="2">
    <citation type="submission" date="2020-09" db="EMBL/GenBank/DDBJ databases">
        <authorList>
            <person name="Sun Q."/>
            <person name="Zhou Y."/>
        </authorList>
    </citation>
    <scope>NUCLEOTIDE SEQUENCE</scope>
    <source>
        <strain evidence="1">CGMCC 1.15085</strain>
    </source>
</reference>
<evidence type="ECO:0000313" key="2">
    <source>
        <dbReference type="Proteomes" id="UP000636793"/>
    </source>
</evidence>
<keyword evidence="2" id="KW-1185">Reference proteome</keyword>
<proteinExistence type="predicted"/>
<organism evidence="1 2">
    <name type="scientific">Flexivirga endophytica</name>
    <dbReference type="NCBI Taxonomy" id="1849103"/>
    <lineage>
        <taxon>Bacteria</taxon>
        <taxon>Bacillati</taxon>
        <taxon>Actinomycetota</taxon>
        <taxon>Actinomycetes</taxon>
        <taxon>Micrococcales</taxon>
        <taxon>Dermacoccaceae</taxon>
        <taxon>Flexivirga</taxon>
    </lineage>
</organism>
<sequence length="85" mass="9625">MQWHEYAWKEDPELGQMRATGSDRTKMCVWYRSSDGRFDVVRGGGTSWTQAKCYHLIDAVSGDHLGVFRLQRDATAEAERLSTGG</sequence>
<evidence type="ECO:0000313" key="1">
    <source>
        <dbReference type="EMBL" id="GGB31693.1"/>
    </source>
</evidence>